<keyword evidence="2" id="KW-1185">Reference proteome</keyword>
<reference evidence="1 2" key="1">
    <citation type="submission" date="2017-08" db="EMBL/GenBank/DDBJ databases">
        <title>Draft genome sequence of filamentous cyanobacterium Calothrix elsteri CCALA 953.</title>
        <authorList>
            <person name="Gagunashvili A.N."/>
            <person name="Elster J."/>
            <person name="Andresson O.S."/>
        </authorList>
    </citation>
    <scope>NUCLEOTIDE SEQUENCE [LARGE SCALE GENOMIC DNA]</scope>
    <source>
        <strain evidence="1 2">CCALA 953</strain>
    </source>
</reference>
<sequence length="78" mass="9154">MRQPVIKQAIAIDWCDRWQVFHRLQELNICCCCEANQPLVVEIESAIAAIQIWSVTRQLTSSRQQLISTLERCWHQCL</sequence>
<dbReference type="RefSeq" id="WP_095719880.1">
    <property type="nucleotide sequence ID" value="NZ_NTFS01000004.1"/>
</dbReference>
<dbReference type="AlphaFoldDB" id="A0A2A2TQC8"/>
<dbReference type="InterPro" id="IPR054637">
    <property type="entry name" value="Asr1405_Asl0597-like"/>
</dbReference>
<dbReference type="EMBL" id="NTFS01000004">
    <property type="protein sequence ID" value="PAX60642.1"/>
    <property type="molecule type" value="Genomic_DNA"/>
</dbReference>
<dbReference type="NCBIfam" id="NF045598">
    <property type="entry name" value="asr1405_asl0597"/>
    <property type="match status" value="1"/>
</dbReference>
<organism evidence="1 2">
    <name type="scientific">Brunnivagina elsteri CCALA 953</name>
    <dbReference type="NCBI Taxonomy" id="987040"/>
    <lineage>
        <taxon>Bacteria</taxon>
        <taxon>Bacillati</taxon>
        <taxon>Cyanobacteriota</taxon>
        <taxon>Cyanophyceae</taxon>
        <taxon>Nostocales</taxon>
        <taxon>Calotrichaceae</taxon>
        <taxon>Brunnivagina</taxon>
    </lineage>
</organism>
<name>A0A2A2TQC8_9CYAN</name>
<evidence type="ECO:0000313" key="2">
    <source>
        <dbReference type="Proteomes" id="UP000218238"/>
    </source>
</evidence>
<gene>
    <name evidence="1" type="ORF">CK510_00880</name>
</gene>
<accession>A0A2A2TQC8</accession>
<evidence type="ECO:0000313" key="1">
    <source>
        <dbReference type="EMBL" id="PAX60642.1"/>
    </source>
</evidence>
<dbReference type="OrthoDB" id="515027at2"/>
<protein>
    <submittedName>
        <fullName evidence="1">Uncharacterized protein</fullName>
    </submittedName>
</protein>
<dbReference type="Proteomes" id="UP000218238">
    <property type="component" value="Unassembled WGS sequence"/>
</dbReference>
<proteinExistence type="predicted"/>
<comment type="caution">
    <text evidence="1">The sequence shown here is derived from an EMBL/GenBank/DDBJ whole genome shotgun (WGS) entry which is preliminary data.</text>
</comment>